<dbReference type="Proteomes" id="UP000070401">
    <property type="component" value="Unassembled WGS sequence"/>
</dbReference>
<accession>A0A133PB17</accession>
<proteinExistence type="predicted"/>
<keyword evidence="2" id="KW-1185">Reference proteome</keyword>
<reference evidence="2" key="1">
    <citation type="submission" date="2016-01" db="EMBL/GenBank/DDBJ databases">
        <authorList>
            <person name="Mitreva M."/>
            <person name="Pepin K.H."/>
            <person name="Mihindukulasuriya K.A."/>
            <person name="Fulton R."/>
            <person name="Fronick C."/>
            <person name="O'Laughlin M."/>
            <person name="Miner T."/>
            <person name="Herter B."/>
            <person name="Rosa B.A."/>
            <person name="Cordes M."/>
            <person name="Tomlinson C."/>
            <person name="Wollam A."/>
            <person name="Palsikar V.B."/>
            <person name="Mardis E.R."/>
            <person name="Wilson R.K."/>
        </authorList>
    </citation>
    <scope>NUCLEOTIDE SEQUENCE [LARGE SCALE GENOMIC DNA]</scope>
    <source>
        <strain evidence="2">MJR7757B</strain>
    </source>
</reference>
<dbReference type="RefSeq" id="WP_060797873.1">
    <property type="nucleotide sequence ID" value="NZ_KQ956624.1"/>
</dbReference>
<protein>
    <submittedName>
        <fullName evidence="1">Uncharacterized protein</fullName>
    </submittedName>
</protein>
<gene>
    <name evidence="1" type="ORF">HMPREF3221_00270</name>
</gene>
<sequence>MEQKFNNEVIGISAEIAVADIFNVAIDSIYRTRGNEEIVNLLKKNISKIFSDENIPLPFRHVAEGQNPIDFILENGETLSVKTNKRQLGKVAPQIIGQPTNETYFFNMKNKFPNLTEFDITNELKKRKVEDNYENRSKIFKEISIKYIDIIINEYWKNLVECDYLLFFYGIVDKNENISKNPQYIVLRKELKLPNWSKKNFSFTKSLENWNESNTVKYRINNIEKPISIGEFQVHKNRNCFKFRFNIKNILKIINS</sequence>
<name>A0A133PB17_FUSNU</name>
<dbReference type="AlphaFoldDB" id="A0A133PB17"/>
<comment type="caution">
    <text evidence="1">The sequence shown here is derived from an EMBL/GenBank/DDBJ whole genome shotgun (WGS) entry which is preliminary data.</text>
</comment>
<organism evidence="1 2">
    <name type="scientific">Fusobacterium nucleatum</name>
    <dbReference type="NCBI Taxonomy" id="851"/>
    <lineage>
        <taxon>Bacteria</taxon>
        <taxon>Fusobacteriati</taxon>
        <taxon>Fusobacteriota</taxon>
        <taxon>Fusobacteriia</taxon>
        <taxon>Fusobacteriales</taxon>
        <taxon>Fusobacteriaceae</taxon>
        <taxon>Fusobacterium</taxon>
    </lineage>
</organism>
<dbReference type="PATRIC" id="fig|851.8.peg.269"/>
<dbReference type="EMBL" id="LRPY01000024">
    <property type="protein sequence ID" value="KXA25769.1"/>
    <property type="molecule type" value="Genomic_DNA"/>
</dbReference>
<evidence type="ECO:0000313" key="2">
    <source>
        <dbReference type="Proteomes" id="UP000070401"/>
    </source>
</evidence>
<evidence type="ECO:0000313" key="1">
    <source>
        <dbReference type="EMBL" id="KXA25769.1"/>
    </source>
</evidence>